<proteinExistence type="predicted"/>
<dbReference type="EMBL" id="AKNV01000006">
    <property type="protein sequence ID" value="EJB33060.1"/>
    <property type="molecule type" value="Genomic_DNA"/>
</dbReference>
<protein>
    <submittedName>
        <fullName evidence="1">Uncharacterized protein</fullName>
    </submittedName>
</protein>
<dbReference type="AlphaFoldDB" id="J0J547"/>
<name>J0J547_HELPX</name>
<dbReference type="Proteomes" id="UP000004260">
    <property type="component" value="Unassembled WGS sequence"/>
</dbReference>
<accession>J0J547</accession>
<evidence type="ECO:0000313" key="1">
    <source>
        <dbReference type="EMBL" id="EJB33060.1"/>
    </source>
</evidence>
<reference evidence="1 2" key="1">
    <citation type="journal article" date="2013" name="Pathog. Dis.">
        <title>Genome sequences of 65 Helicobacter pylori strains isolated from asymptomatic individuals and patients with gastric cancer, peptic ulcer disease, or gastritis.</title>
        <authorList>
            <person name="Blanchard T.G."/>
            <person name="Czinn S.J."/>
            <person name="Correa P."/>
            <person name="Nakazawa T."/>
            <person name="Keelan M."/>
            <person name="Morningstar L."/>
            <person name="Santana-Cruz I."/>
            <person name="Maroo A."/>
            <person name="McCracken C."/>
            <person name="Shefchek K."/>
            <person name="Daugherty S."/>
            <person name="Song Y."/>
            <person name="Fraser C.M."/>
            <person name="Fricke W.F."/>
        </authorList>
    </citation>
    <scope>NUCLEOTIDE SEQUENCE [LARGE SCALE GENOMIC DNA]</scope>
    <source>
        <strain evidence="1 2">NQ4053</strain>
    </source>
</reference>
<dbReference type="PATRIC" id="fig|992027.3.peg.1657"/>
<gene>
    <name evidence="1" type="ORF">HPNQ4053_1700</name>
</gene>
<organism evidence="1 2">
    <name type="scientific">Helicobacter pylori NQ4053</name>
    <dbReference type="NCBI Taxonomy" id="992027"/>
    <lineage>
        <taxon>Bacteria</taxon>
        <taxon>Pseudomonadati</taxon>
        <taxon>Campylobacterota</taxon>
        <taxon>Epsilonproteobacteria</taxon>
        <taxon>Campylobacterales</taxon>
        <taxon>Helicobacteraceae</taxon>
        <taxon>Helicobacter</taxon>
    </lineage>
</organism>
<evidence type="ECO:0000313" key="2">
    <source>
        <dbReference type="Proteomes" id="UP000004260"/>
    </source>
</evidence>
<comment type="caution">
    <text evidence="1">The sequence shown here is derived from an EMBL/GenBank/DDBJ whole genome shotgun (WGS) entry which is preliminary data.</text>
</comment>
<sequence>MINTFEKDNGSYIERLKGATNQETKAKIYADFKQKFEMLNTQILLNIANNLNFMNQTLSLMASAYSDTYYKQQNIIMPSFLNPPESVKKEFLEINKKTSQAFRANLNKFGLPTSQLPDVEKSFMMTQGGNIATEKFEQMKNNITQGWDE</sequence>